<evidence type="ECO:0000313" key="2">
    <source>
        <dbReference type="Proteomes" id="UP001610334"/>
    </source>
</evidence>
<name>A0ABR4H1S6_9EURO</name>
<proteinExistence type="predicted"/>
<evidence type="ECO:0000313" key="1">
    <source>
        <dbReference type="EMBL" id="KAL2809393.1"/>
    </source>
</evidence>
<keyword evidence="2" id="KW-1185">Reference proteome</keyword>
<gene>
    <name evidence="1" type="ORF">BJX63DRAFT_364469</name>
</gene>
<dbReference type="Proteomes" id="UP001610334">
    <property type="component" value="Unassembled WGS sequence"/>
</dbReference>
<organism evidence="1 2">
    <name type="scientific">Aspergillus granulosus</name>
    <dbReference type="NCBI Taxonomy" id="176169"/>
    <lineage>
        <taxon>Eukaryota</taxon>
        <taxon>Fungi</taxon>
        <taxon>Dikarya</taxon>
        <taxon>Ascomycota</taxon>
        <taxon>Pezizomycotina</taxon>
        <taxon>Eurotiomycetes</taxon>
        <taxon>Eurotiomycetidae</taxon>
        <taxon>Eurotiales</taxon>
        <taxon>Aspergillaceae</taxon>
        <taxon>Aspergillus</taxon>
        <taxon>Aspergillus subgen. Nidulantes</taxon>
    </lineage>
</organism>
<accession>A0ABR4H1S6</accession>
<dbReference type="EMBL" id="JBFXLT010000090">
    <property type="protein sequence ID" value="KAL2809393.1"/>
    <property type="molecule type" value="Genomic_DNA"/>
</dbReference>
<protein>
    <recommendedName>
        <fullName evidence="3">Secreted protein</fullName>
    </recommendedName>
</protein>
<reference evidence="1 2" key="1">
    <citation type="submission" date="2024-07" db="EMBL/GenBank/DDBJ databases">
        <title>Section-level genome sequencing and comparative genomics of Aspergillus sections Usti and Cavernicolus.</title>
        <authorList>
            <consortium name="Lawrence Berkeley National Laboratory"/>
            <person name="Nybo J.L."/>
            <person name="Vesth T.C."/>
            <person name="Theobald S."/>
            <person name="Frisvad J.C."/>
            <person name="Larsen T.O."/>
            <person name="Kjaerboelling I."/>
            <person name="Rothschild-Mancinelli K."/>
            <person name="Lyhne E.K."/>
            <person name="Kogle M.E."/>
            <person name="Barry K."/>
            <person name="Clum A."/>
            <person name="Na H."/>
            <person name="Ledsgaard L."/>
            <person name="Lin J."/>
            <person name="Lipzen A."/>
            <person name="Kuo A."/>
            <person name="Riley R."/>
            <person name="Mondo S."/>
            <person name="Labutti K."/>
            <person name="Haridas S."/>
            <person name="Pangalinan J."/>
            <person name="Salamov A.A."/>
            <person name="Simmons B.A."/>
            <person name="Magnuson J.K."/>
            <person name="Chen J."/>
            <person name="Drula E."/>
            <person name="Henrissat B."/>
            <person name="Wiebenga A."/>
            <person name="Lubbers R.J."/>
            <person name="Gomes A.C."/>
            <person name="Makela M.R."/>
            <person name="Stajich J."/>
            <person name="Grigoriev I.V."/>
            <person name="Mortensen U.H."/>
            <person name="De Vries R.P."/>
            <person name="Baker S.E."/>
            <person name="Andersen M.R."/>
        </authorList>
    </citation>
    <scope>NUCLEOTIDE SEQUENCE [LARGE SCALE GENOMIC DNA]</scope>
    <source>
        <strain evidence="1 2">CBS 588.65</strain>
    </source>
</reference>
<comment type="caution">
    <text evidence="1">The sequence shown here is derived from an EMBL/GenBank/DDBJ whole genome shotgun (WGS) entry which is preliminary data.</text>
</comment>
<sequence>MRCTTTSLRAPTLGKTGLAVSCVFFLFLTHPLSWGTWLVRPSSLLHCYCLRSPLTNTVSDADLQGFLYRYICSSSSMLNRNPSKPSFTFFGESPRYSWQPPRT</sequence>
<evidence type="ECO:0008006" key="3">
    <source>
        <dbReference type="Google" id="ProtNLM"/>
    </source>
</evidence>